<accession>I1MH61</accession>
<feature type="chain" id="PRO_5014578929" description="Glutaredoxin domain-containing protein" evidence="1">
    <location>
        <begin position="25"/>
        <end position="101"/>
    </location>
</feature>
<dbReference type="AlphaFoldDB" id="I1MH61"/>
<dbReference type="ExpressionAtlas" id="I1MH61">
    <property type="expression patterns" value="baseline and differential"/>
</dbReference>
<evidence type="ECO:0000313" key="3">
    <source>
        <dbReference type="EMBL" id="KRH12369.1"/>
    </source>
</evidence>
<dbReference type="InterPro" id="IPR011767">
    <property type="entry name" value="GLR_AS"/>
</dbReference>
<dbReference type="InterPro" id="IPR036249">
    <property type="entry name" value="Thioredoxin-like_sf"/>
</dbReference>
<feature type="domain" description="Glutaredoxin" evidence="2">
    <location>
        <begin position="40"/>
        <end position="73"/>
    </location>
</feature>
<keyword evidence="1" id="KW-0732">Signal</keyword>
<dbReference type="PROSITE" id="PS51354">
    <property type="entry name" value="GLUTAREDOXIN_2"/>
    <property type="match status" value="1"/>
</dbReference>
<protein>
    <recommendedName>
        <fullName evidence="2">Glutaredoxin domain-containing protein</fullName>
    </recommendedName>
</protein>
<dbReference type="PANTHER" id="PTHR45694">
    <property type="entry name" value="GLUTAREDOXIN 2"/>
    <property type="match status" value="1"/>
</dbReference>
<dbReference type="Proteomes" id="UP000008827">
    <property type="component" value="Chromosome 15"/>
</dbReference>
<dbReference type="Gramene" id="KRH12369">
    <property type="protein sequence ID" value="KRH12369"/>
    <property type="gene ID" value="GLYMA_15G168700"/>
</dbReference>
<reference evidence="3" key="3">
    <citation type="submission" date="2018-07" db="EMBL/GenBank/DDBJ databases">
        <title>WGS assembly of Glycine max.</title>
        <authorList>
            <person name="Schmutz J."/>
            <person name="Cannon S."/>
            <person name="Schlueter J."/>
            <person name="Ma J."/>
            <person name="Mitros T."/>
            <person name="Nelson W."/>
            <person name="Hyten D."/>
            <person name="Song Q."/>
            <person name="Thelen J."/>
            <person name="Cheng J."/>
            <person name="Xu D."/>
            <person name="Hellsten U."/>
            <person name="May G."/>
            <person name="Yu Y."/>
            <person name="Sakurai T."/>
            <person name="Umezawa T."/>
            <person name="Bhattacharyya M."/>
            <person name="Sandhu D."/>
            <person name="Valliyodan B."/>
            <person name="Lindquist E."/>
            <person name="Peto M."/>
            <person name="Grant D."/>
            <person name="Shu S."/>
            <person name="Goodstein D."/>
            <person name="Barry K."/>
            <person name="Futrell-Griggs M."/>
            <person name="Abernathy B."/>
            <person name="Du J."/>
            <person name="Tian Z."/>
            <person name="Zhu L."/>
            <person name="Gill N."/>
            <person name="Joshi T."/>
            <person name="Libault M."/>
            <person name="Sethuraman A."/>
            <person name="Zhang X."/>
            <person name="Shinozaki K."/>
            <person name="Nguyen H."/>
            <person name="Wing R."/>
            <person name="Cregan P."/>
            <person name="Specht J."/>
            <person name="Grimwood J."/>
            <person name="Rokhsar D."/>
            <person name="Stacey G."/>
            <person name="Shoemaker R."/>
            <person name="Jackson S."/>
        </authorList>
    </citation>
    <scope>NUCLEOTIDE SEQUENCE</scope>
    <source>
        <tissue evidence="3">Callus</tissue>
    </source>
</reference>
<dbReference type="SUPFAM" id="SSF52833">
    <property type="entry name" value="Thioredoxin-like"/>
    <property type="match status" value="1"/>
</dbReference>
<dbReference type="Pfam" id="PF00462">
    <property type="entry name" value="Glutaredoxin"/>
    <property type="match status" value="1"/>
</dbReference>
<dbReference type="Gene3D" id="3.40.30.10">
    <property type="entry name" value="Glutaredoxin"/>
    <property type="match status" value="1"/>
</dbReference>
<evidence type="ECO:0000256" key="1">
    <source>
        <dbReference type="SAM" id="SignalP"/>
    </source>
</evidence>
<feature type="signal peptide" evidence="1">
    <location>
        <begin position="1"/>
        <end position="24"/>
    </location>
</feature>
<sequence>MASRLTVTALVLIALATVSLQTSASSVGKFIDETITSHKIVIFSKTYCPYCRRAKAVFKELNQVPHVVELDERGFISSFAIAEIERLLSRRGWFKDSGYHD</sequence>
<reference evidence="3 4" key="1">
    <citation type="journal article" date="2010" name="Nature">
        <title>Genome sequence of the palaeopolyploid soybean.</title>
        <authorList>
            <person name="Schmutz J."/>
            <person name="Cannon S.B."/>
            <person name="Schlueter J."/>
            <person name="Ma J."/>
            <person name="Mitros T."/>
            <person name="Nelson W."/>
            <person name="Hyten D.L."/>
            <person name="Song Q."/>
            <person name="Thelen J.J."/>
            <person name="Cheng J."/>
            <person name="Xu D."/>
            <person name="Hellsten U."/>
            <person name="May G.D."/>
            <person name="Yu Y."/>
            <person name="Sakurai T."/>
            <person name="Umezawa T."/>
            <person name="Bhattacharyya M.K."/>
            <person name="Sandhu D."/>
            <person name="Valliyodan B."/>
            <person name="Lindquist E."/>
            <person name="Peto M."/>
            <person name="Grant D."/>
            <person name="Shu S."/>
            <person name="Goodstein D."/>
            <person name="Barry K."/>
            <person name="Futrell-Griggs M."/>
            <person name="Abernathy B."/>
            <person name="Du J."/>
            <person name="Tian Z."/>
            <person name="Zhu L."/>
            <person name="Gill N."/>
            <person name="Joshi T."/>
            <person name="Libault M."/>
            <person name="Sethuraman A."/>
            <person name="Zhang X.-C."/>
            <person name="Shinozaki K."/>
            <person name="Nguyen H.T."/>
            <person name="Wing R.A."/>
            <person name="Cregan P."/>
            <person name="Specht J."/>
            <person name="Grimwood J."/>
            <person name="Rokhsar D."/>
            <person name="Stacey G."/>
            <person name="Shoemaker R.C."/>
            <person name="Jackson S.A."/>
        </authorList>
    </citation>
    <scope>NUCLEOTIDE SEQUENCE [LARGE SCALE GENOMIC DNA]</scope>
    <source>
        <strain evidence="4">cv. Williams 82</strain>
        <tissue evidence="3">Callus</tissue>
    </source>
</reference>
<gene>
    <name evidence="4" type="primary">LOC100305955</name>
    <name evidence="3" type="ORF">GLYMA_15G168700</name>
</gene>
<dbReference type="EMBL" id="CM000848">
    <property type="protein sequence ID" value="KRH12369.1"/>
    <property type="molecule type" value="Genomic_DNA"/>
</dbReference>
<dbReference type="EnsemblPlants" id="KRH12369">
    <property type="protein sequence ID" value="KRH12369"/>
    <property type="gene ID" value="GLYMA_15G168700"/>
</dbReference>
<proteinExistence type="predicted"/>
<dbReference type="HOGENOM" id="CLU_2296729_0_0_1"/>
<reference evidence="4" key="2">
    <citation type="submission" date="2018-02" db="UniProtKB">
        <authorList>
            <consortium name="EnsemblPlants"/>
        </authorList>
    </citation>
    <scope>IDENTIFICATION</scope>
    <source>
        <strain evidence="4">Williams 82</strain>
    </source>
</reference>
<organism evidence="4">
    <name type="scientific">Glycine max</name>
    <name type="common">Soybean</name>
    <name type="synonym">Glycine hispida</name>
    <dbReference type="NCBI Taxonomy" id="3847"/>
    <lineage>
        <taxon>Eukaryota</taxon>
        <taxon>Viridiplantae</taxon>
        <taxon>Streptophyta</taxon>
        <taxon>Embryophyta</taxon>
        <taxon>Tracheophyta</taxon>
        <taxon>Spermatophyta</taxon>
        <taxon>Magnoliopsida</taxon>
        <taxon>eudicotyledons</taxon>
        <taxon>Gunneridae</taxon>
        <taxon>Pentapetalae</taxon>
        <taxon>rosids</taxon>
        <taxon>fabids</taxon>
        <taxon>Fabales</taxon>
        <taxon>Fabaceae</taxon>
        <taxon>Papilionoideae</taxon>
        <taxon>50 kb inversion clade</taxon>
        <taxon>NPAAA clade</taxon>
        <taxon>indigoferoid/millettioid clade</taxon>
        <taxon>Phaseoleae</taxon>
        <taxon>Glycine</taxon>
        <taxon>Glycine subgen. Soja</taxon>
    </lineage>
</organism>
<dbReference type="PANTHER" id="PTHR45694:SF5">
    <property type="entry name" value="GLUTAREDOXIN 2"/>
    <property type="match status" value="1"/>
</dbReference>
<dbReference type="PROSITE" id="PS00195">
    <property type="entry name" value="GLUTAREDOXIN_1"/>
    <property type="match status" value="1"/>
</dbReference>
<dbReference type="InterPro" id="IPR002109">
    <property type="entry name" value="Glutaredoxin"/>
</dbReference>
<evidence type="ECO:0000313" key="4">
    <source>
        <dbReference type="EnsemblPlants" id="KRH12369"/>
    </source>
</evidence>
<keyword evidence="5" id="KW-1185">Reference proteome</keyword>
<evidence type="ECO:0000313" key="5">
    <source>
        <dbReference type="Proteomes" id="UP000008827"/>
    </source>
</evidence>
<name>I1MH61_SOYBN</name>
<evidence type="ECO:0000259" key="2">
    <source>
        <dbReference type="Pfam" id="PF00462"/>
    </source>
</evidence>